<dbReference type="SUPFAM" id="SSF55129">
    <property type="entry name" value="Ribosomal protein L30p/L7e"/>
    <property type="match status" value="1"/>
</dbReference>
<dbReference type="HAMAP" id="MF_01371_B">
    <property type="entry name" value="Ribosomal_uL30_B"/>
    <property type="match status" value="1"/>
</dbReference>
<organism evidence="7 8">
    <name type="scientific">Catenibacterium faecis</name>
    <dbReference type="NCBI Taxonomy" id="2764323"/>
    <lineage>
        <taxon>Bacteria</taxon>
        <taxon>Bacillati</taxon>
        <taxon>Bacillota</taxon>
        <taxon>Erysipelotrichia</taxon>
        <taxon>Erysipelotrichales</taxon>
        <taxon>Coprobacillaceae</taxon>
        <taxon>Catenibacterium</taxon>
    </lineage>
</organism>
<dbReference type="PANTHER" id="PTHR15892:SF2">
    <property type="entry name" value="LARGE RIBOSOMAL SUBUNIT PROTEIN UL30M"/>
    <property type="match status" value="1"/>
</dbReference>
<dbReference type="Proteomes" id="UP000603474">
    <property type="component" value="Unassembled WGS sequence"/>
</dbReference>
<dbReference type="InterPro" id="IPR016082">
    <property type="entry name" value="Ribosomal_uL30_ferredoxin-like"/>
</dbReference>
<protein>
    <recommendedName>
        <fullName evidence="5">Large ribosomal subunit protein uL30</fullName>
    </recommendedName>
</protein>
<accession>A0ABR7KB54</accession>
<dbReference type="PIRSF" id="PIRSF002211">
    <property type="entry name" value="Ribosomal_L30_bac-type"/>
    <property type="match status" value="1"/>
</dbReference>
<evidence type="ECO:0000313" key="7">
    <source>
        <dbReference type="EMBL" id="MBC6009819.1"/>
    </source>
</evidence>
<reference evidence="7 8" key="1">
    <citation type="submission" date="2020-08" db="EMBL/GenBank/DDBJ databases">
        <authorList>
            <person name="Liu C."/>
            <person name="Sun Q."/>
        </authorList>
    </citation>
    <scope>NUCLEOTIDE SEQUENCE [LARGE SCALE GENOMIC DNA]</scope>
    <source>
        <strain evidence="7 8">NSJ-22</strain>
    </source>
</reference>
<feature type="domain" description="Large ribosomal subunit protein uL30-like ferredoxin-like fold" evidence="6">
    <location>
        <begin position="15"/>
        <end position="64"/>
    </location>
</feature>
<proteinExistence type="inferred from homology"/>
<gene>
    <name evidence="5 7" type="primary">rpmD</name>
    <name evidence="7" type="ORF">H8909_06120</name>
</gene>
<dbReference type="Gene3D" id="3.30.1390.20">
    <property type="entry name" value="Ribosomal protein L30, ferredoxin-like fold domain"/>
    <property type="match status" value="1"/>
</dbReference>
<dbReference type="GO" id="GO:0005840">
    <property type="term" value="C:ribosome"/>
    <property type="evidence" value="ECO:0007669"/>
    <property type="project" value="UniProtKB-KW"/>
</dbReference>
<dbReference type="CDD" id="cd01658">
    <property type="entry name" value="Ribosomal_L30"/>
    <property type="match status" value="1"/>
</dbReference>
<evidence type="ECO:0000256" key="3">
    <source>
        <dbReference type="ARBA" id="ARBA00022980"/>
    </source>
</evidence>
<evidence type="ECO:0000256" key="5">
    <source>
        <dbReference type="HAMAP-Rule" id="MF_01371"/>
    </source>
</evidence>
<evidence type="ECO:0000256" key="4">
    <source>
        <dbReference type="ARBA" id="ARBA00023274"/>
    </source>
</evidence>
<dbReference type="InterPro" id="IPR005996">
    <property type="entry name" value="Ribosomal_uL30_bac-type"/>
</dbReference>
<evidence type="ECO:0000256" key="1">
    <source>
        <dbReference type="ARBA" id="ARBA00007594"/>
    </source>
</evidence>
<comment type="subunit">
    <text evidence="2 5">Part of the 50S ribosomal subunit.</text>
</comment>
<evidence type="ECO:0000259" key="6">
    <source>
        <dbReference type="Pfam" id="PF00327"/>
    </source>
</evidence>
<comment type="similarity">
    <text evidence="1 5">Belongs to the universal ribosomal protein uL30 family.</text>
</comment>
<evidence type="ECO:0000313" key="8">
    <source>
        <dbReference type="Proteomes" id="UP000603474"/>
    </source>
</evidence>
<dbReference type="PANTHER" id="PTHR15892">
    <property type="entry name" value="MITOCHONDRIAL RIBOSOMAL PROTEIN L30"/>
    <property type="match status" value="1"/>
</dbReference>
<evidence type="ECO:0000256" key="2">
    <source>
        <dbReference type="ARBA" id="ARBA00011838"/>
    </source>
</evidence>
<name>A0ABR7KB54_9FIRM</name>
<keyword evidence="8" id="KW-1185">Reference proteome</keyword>
<keyword evidence="4 5" id="KW-0687">Ribonucleoprotein</keyword>
<keyword evidence="3 5" id="KW-0689">Ribosomal protein</keyword>
<dbReference type="InterPro" id="IPR036919">
    <property type="entry name" value="Ribo_uL30_ferredoxin-like_sf"/>
</dbReference>
<sequence>MDRRSVKMAENKKVVITLVKSPIGGKENQKATLKALGLNKMHASVEKYETETIKGMINAVRHLVKVEDK</sequence>
<dbReference type="NCBIfam" id="TIGR01308">
    <property type="entry name" value="rpmD_bact"/>
    <property type="match status" value="1"/>
</dbReference>
<dbReference type="EMBL" id="JACRWG010000020">
    <property type="protein sequence ID" value="MBC6009819.1"/>
    <property type="molecule type" value="Genomic_DNA"/>
</dbReference>
<comment type="caution">
    <text evidence="7">The sequence shown here is derived from an EMBL/GenBank/DDBJ whole genome shotgun (WGS) entry which is preliminary data.</text>
</comment>
<dbReference type="Pfam" id="PF00327">
    <property type="entry name" value="Ribosomal_L30"/>
    <property type="match status" value="1"/>
</dbReference>